<dbReference type="Proteomes" id="UP000307380">
    <property type="component" value="Unassembled WGS sequence"/>
</dbReference>
<evidence type="ECO:0000313" key="14">
    <source>
        <dbReference type="EMBL" id="THG30628.1"/>
    </source>
</evidence>
<evidence type="ECO:0000256" key="6">
    <source>
        <dbReference type="ARBA" id="ARBA00016919"/>
    </source>
</evidence>
<sequence>MGVVNVTPDSFSDGGRWLNADAAIAHGLELAGQGADLIDVGGESTRPGAARVDPAAEQRRVLPVIAALAETGVTVSVDTMNATTAEAAVASGARIVNDVSGGLADPEMAAAVADLDIDFVAMHWRGHSERMNSLAVYADVVAEVRAELSDRLNALTGAGISESRIVLDPGLGFAKEAQHNWALLAGLDELASLGRPLLVGASRKRFLGELLPSGAPVVERDLPTAVISALAARAGVWAVRVHDVIGTRLALDVVQAWQGGERA</sequence>
<dbReference type="Gene3D" id="3.20.20.20">
    <property type="entry name" value="Dihydropteroate synthase-like"/>
    <property type="match status" value="1"/>
</dbReference>
<dbReference type="AlphaFoldDB" id="A0A4S4FKG5"/>
<evidence type="ECO:0000256" key="7">
    <source>
        <dbReference type="ARBA" id="ARBA00022679"/>
    </source>
</evidence>
<accession>A0A4S4FKG5</accession>
<keyword evidence="7 14" id="KW-0808">Transferase</keyword>
<dbReference type="GO" id="GO:0046654">
    <property type="term" value="P:tetrahydrofolate biosynthetic process"/>
    <property type="evidence" value="ECO:0007669"/>
    <property type="project" value="TreeGrafter"/>
</dbReference>
<dbReference type="InterPro" id="IPR011005">
    <property type="entry name" value="Dihydropteroate_synth-like_sf"/>
</dbReference>
<keyword evidence="8" id="KW-0479">Metal-binding</keyword>
<comment type="catalytic activity">
    <reaction evidence="1">
        <text>(7,8-dihydropterin-6-yl)methyl diphosphate + 4-aminobenzoate = 7,8-dihydropteroate + diphosphate</text>
        <dbReference type="Rhea" id="RHEA:19949"/>
        <dbReference type="ChEBI" id="CHEBI:17836"/>
        <dbReference type="ChEBI" id="CHEBI:17839"/>
        <dbReference type="ChEBI" id="CHEBI:33019"/>
        <dbReference type="ChEBI" id="CHEBI:72950"/>
        <dbReference type="EC" id="2.5.1.15"/>
    </reaction>
</comment>
<evidence type="ECO:0000256" key="2">
    <source>
        <dbReference type="ARBA" id="ARBA00001946"/>
    </source>
</evidence>
<evidence type="ECO:0000256" key="4">
    <source>
        <dbReference type="ARBA" id="ARBA00009503"/>
    </source>
</evidence>
<dbReference type="PANTHER" id="PTHR20941:SF1">
    <property type="entry name" value="FOLIC ACID SYNTHESIS PROTEIN FOL1"/>
    <property type="match status" value="1"/>
</dbReference>
<dbReference type="GO" id="GO:0005829">
    <property type="term" value="C:cytosol"/>
    <property type="evidence" value="ECO:0007669"/>
    <property type="project" value="TreeGrafter"/>
</dbReference>
<dbReference type="Pfam" id="PF00809">
    <property type="entry name" value="Pterin_bind"/>
    <property type="match status" value="1"/>
</dbReference>
<dbReference type="NCBIfam" id="TIGR01496">
    <property type="entry name" value="DHPS"/>
    <property type="match status" value="1"/>
</dbReference>
<evidence type="ECO:0000256" key="10">
    <source>
        <dbReference type="ARBA" id="ARBA00022909"/>
    </source>
</evidence>
<comment type="cofactor">
    <cofactor evidence="2">
        <name>Mg(2+)</name>
        <dbReference type="ChEBI" id="CHEBI:18420"/>
    </cofactor>
</comment>
<evidence type="ECO:0000256" key="11">
    <source>
        <dbReference type="ARBA" id="ARBA00030193"/>
    </source>
</evidence>
<dbReference type="InterPro" id="IPR045031">
    <property type="entry name" value="DHP_synth-like"/>
</dbReference>
<dbReference type="CDD" id="cd00739">
    <property type="entry name" value="DHPS"/>
    <property type="match status" value="1"/>
</dbReference>
<gene>
    <name evidence="14" type="primary">folP</name>
    <name evidence="14" type="ORF">E6C70_14530</name>
    <name evidence="13" type="ORF">E6C70_14810</name>
</gene>
<evidence type="ECO:0000259" key="12">
    <source>
        <dbReference type="PROSITE" id="PS50972"/>
    </source>
</evidence>
<dbReference type="GO" id="GO:0004156">
    <property type="term" value="F:dihydropteroate synthase activity"/>
    <property type="evidence" value="ECO:0007669"/>
    <property type="project" value="UniProtKB-EC"/>
</dbReference>
<comment type="pathway">
    <text evidence="3">Cofactor biosynthesis; tetrahydrofolate biosynthesis; 7,8-dihydrofolate from 2-amino-4-hydroxy-6-hydroxymethyl-7,8-dihydropteridine diphosphate and 4-aminobenzoate: step 1/2.</text>
</comment>
<dbReference type="GO" id="GO:0046872">
    <property type="term" value="F:metal ion binding"/>
    <property type="evidence" value="ECO:0007669"/>
    <property type="project" value="UniProtKB-KW"/>
</dbReference>
<feature type="domain" description="Pterin-binding" evidence="12">
    <location>
        <begin position="1"/>
        <end position="252"/>
    </location>
</feature>
<reference evidence="14 15" key="1">
    <citation type="submission" date="2019-04" db="EMBL/GenBank/DDBJ databases">
        <authorList>
            <person name="Jiang L."/>
        </authorList>
    </citation>
    <scope>NUCLEOTIDE SEQUENCE [LARGE SCALE GENOMIC DNA]</scope>
    <source>
        <strain evidence="14 15">YIM 131861</strain>
    </source>
</reference>
<protein>
    <recommendedName>
        <fullName evidence="6">Dihydropteroate synthase</fullName>
        <ecNumber evidence="5">2.5.1.15</ecNumber>
    </recommendedName>
    <alternativeName>
        <fullName evidence="11">Dihydropteroate pyrophosphorylase</fullName>
    </alternativeName>
</protein>
<dbReference type="InterPro" id="IPR006390">
    <property type="entry name" value="DHP_synth_dom"/>
</dbReference>
<dbReference type="PROSITE" id="PS50972">
    <property type="entry name" value="PTERIN_BINDING"/>
    <property type="match status" value="1"/>
</dbReference>
<proteinExistence type="inferred from homology"/>
<comment type="similarity">
    <text evidence="4">Belongs to the DHPS family.</text>
</comment>
<keyword evidence="10" id="KW-0289">Folate biosynthesis</keyword>
<dbReference type="EC" id="2.5.1.15" evidence="5"/>
<comment type="caution">
    <text evidence="14">The sequence shown here is derived from an EMBL/GenBank/DDBJ whole genome shotgun (WGS) entry which is preliminary data.</text>
</comment>
<name>A0A4S4FKG5_9MICO</name>
<evidence type="ECO:0000256" key="9">
    <source>
        <dbReference type="ARBA" id="ARBA00022842"/>
    </source>
</evidence>
<evidence type="ECO:0000256" key="8">
    <source>
        <dbReference type="ARBA" id="ARBA00022723"/>
    </source>
</evidence>
<dbReference type="SUPFAM" id="SSF51717">
    <property type="entry name" value="Dihydropteroate synthetase-like"/>
    <property type="match status" value="1"/>
</dbReference>
<dbReference type="FunFam" id="3.20.20.20:FF:000006">
    <property type="entry name" value="Dihydropteroate synthase"/>
    <property type="match status" value="1"/>
</dbReference>
<dbReference type="InterPro" id="IPR000489">
    <property type="entry name" value="Pterin-binding_dom"/>
</dbReference>
<evidence type="ECO:0000256" key="5">
    <source>
        <dbReference type="ARBA" id="ARBA00012458"/>
    </source>
</evidence>
<dbReference type="OrthoDB" id="9811744at2"/>
<dbReference type="GO" id="GO:0046656">
    <property type="term" value="P:folic acid biosynthetic process"/>
    <property type="evidence" value="ECO:0007669"/>
    <property type="project" value="UniProtKB-KW"/>
</dbReference>
<keyword evidence="9" id="KW-0460">Magnesium</keyword>
<evidence type="ECO:0000256" key="1">
    <source>
        <dbReference type="ARBA" id="ARBA00000012"/>
    </source>
</evidence>
<evidence type="ECO:0000256" key="3">
    <source>
        <dbReference type="ARBA" id="ARBA00004763"/>
    </source>
</evidence>
<dbReference type="PROSITE" id="PS00793">
    <property type="entry name" value="DHPS_2"/>
    <property type="match status" value="1"/>
</dbReference>
<dbReference type="EMBL" id="SSSN01000013">
    <property type="protein sequence ID" value="THG30628.1"/>
    <property type="molecule type" value="Genomic_DNA"/>
</dbReference>
<evidence type="ECO:0000313" key="15">
    <source>
        <dbReference type="Proteomes" id="UP000307380"/>
    </source>
</evidence>
<organism evidence="14 15">
    <name type="scientific">Orlajensenia flava</name>
    <dbReference type="NCBI Taxonomy" id="2565934"/>
    <lineage>
        <taxon>Bacteria</taxon>
        <taxon>Bacillati</taxon>
        <taxon>Actinomycetota</taxon>
        <taxon>Actinomycetes</taxon>
        <taxon>Micrococcales</taxon>
        <taxon>Microbacteriaceae</taxon>
        <taxon>Orlajensenia</taxon>
    </lineage>
</organism>
<dbReference type="EMBL" id="SSSN01000014">
    <property type="protein sequence ID" value="THG30444.1"/>
    <property type="molecule type" value="Genomic_DNA"/>
</dbReference>
<dbReference type="PANTHER" id="PTHR20941">
    <property type="entry name" value="FOLATE SYNTHESIS PROTEINS"/>
    <property type="match status" value="1"/>
</dbReference>
<evidence type="ECO:0000313" key="13">
    <source>
        <dbReference type="EMBL" id="THG30444.1"/>
    </source>
</evidence>
<keyword evidence="15" id="KW-1185">Reference proteome</keyword>
<dbReference type="RefSeq" id="WP_136425325.1">
    <property type="nucleotide sequence ID" value="NZ_SSSN01000013.1"/>
</dbReference>